<dbReference type="KEGG" id="egn:BMF35_a0160"/>
<evidence type="ECO:0000313" key="2">
    <source>
        <dbReference type="Proteomes" id="UP000053070"/>
    </source>
</evidence>
<dbReference type="Proteomes" id="UP000053070">
    <property type="component" value="Unassembled WGS sequence"/>
</dbReference>
<dbReference type="AlphaFoldDB" id="A0A0G9MRS8"/>
<evidence type="ECO:0000313" key="1">
    <source>
        <dbReference type="EMBL" id="KLE33437.1"/>
    </source>
</evidence>
<protein>
    <submittedName>
        <fullName evidence="1">Uncharacterized protein</fullName>
    </submittedName>
</protein>
<reference evidence="1 2" key="1">
    <citation type="submission" date="2015-04" db="EMBL/GenBank/DDBJ databases">
        <title>The draft genome sequence of Erythrobacr gangjinensis K7-2.</title>
        <authorList>
            <person name="Zhuang L."/>
            <person name="Liu Y."/>
            <person name="Shao Z."/>
        </authorList>
    </citation>
    <scope>NUCLEOTIDE SEQUENCE [LARGE SCALE GENOMIC DNA]</scope>
    <source>
        <strain evidence="1 2">K7-2</strain>
    </source>
</reference>
<dbReference type="RefSeq" id="WP_047006285.1">
    <property type="nucleotide sequence ID" value="NZ_CP018097.1"/>
</dbReference>
<accession>A0A0G9MRS8</accession>
<keyword evidence="2" id="KW-1185">Reference proteome</keyword>
<dbReference type="PATRIC" id="fig|502682.8.peg.1186"/>
<dbReference type="STRING" id="502682.BMF35_a0160"/>
<proteinExistence type="predicted"/>
<dbReference type="EMBL" id="LBHC01000001">
    <property type="protein sequence ID" value="KLE33437.1"/>
    <property type="molecule type" value="Genomic_DNA"/>
</dbReference>
<name>A0A0G9MRS8_9SPHN</name>
<comment type="caution">
    <text evidence="1">The sequence shown here is derived from an EMBL/GenBank/DDBJ whole genome shotgun (WGS) entry which is preliminary data.</text>
</comment>
<sequence>MDFMKLIKSLEALLYEVMSWIVFYPRTLFLSVARPLELMQYADTELDDVDEDRYSDTLSPPIFLALTLGLAHLVELSHGWEQLEGILADERNLIAFRLVAFALIPLMFSVRLLKLQNVALDRNTLRPPFYAQCFIAAPFALVVDLGAIFARDVPLVAGIGIIAAIARLLAVQTRWFMANGQLSIGRAMWQAVRAFVTALALIVALSMSMTALSAAA</sequence>
<gene>
    <name evidence="1" type="ORF">AAW01_05800</name>
</gene>
<organism evidence="1 2">
    <name type="scientific">Aurantiacibacter gangjinensis</name>
    <dbReference type="NCBI Taxonomy" id="502682"/>
    <lineage>
        <taxon>Bacteria</taxon>
        <taxon>Pseudomonadati</taxon>
        <taxon>Pseudomonadota</taxon>
        <taxon>Alphaproteobacteria</taxon>
        <taxon>Sphingomonadales</taxon>
        <taxon>Erythrobacteraceae</taxon>
        <taxon>Aurantiacibacter</taxon>
    </lineage>
</organism>
<dbReference type="OrthoDB" id="8820484at2"/>